<dbReference type="PANTHER" id="PTHR34853:SF5">
    <property type="entry name" value="LIP-DOMAIN-CONTAINING PROTEIN-RELATED"/>
    <property type="match status" value="1"/>
</dbReference>
<dbReference type="AlphaFoldDB" id="Q0CMU9"/>
<protein>
    <submittedName>
        <fullName evidence="2">Uncharacterized protein</fullName>
    </submittedName>
</protein>
<dbReference type="eggNOG" id="ENOG502S2P7">
    <property type="taxonomic scope" value="Eukaryota"/>
</dbReference>
<evidence type="ECO:0000256" key="1">
    <source>
        <dbReference type="ARBA" id="ARBA00022801"/>
    </source>
</evidence>
<dbReference type="EMBL" id="CH476600">
    <property type="protein sequence ID" value="EAU34054.1"/>
    <property type="molecule type" value="Genomic_DNA"/>
</dbReference>
<dbReference type="OrthoDB" id="2373480at2759"/>
<dbReference type="ESTHER" id="asptn-q0cmu9">
    <property type="family name" value="Fungal-Bact_LIP"/>
</dbReference>
<evidence type="ECO:0000313" key="3">
    <source>
        <dbReference type="Proteomes" id="UP000007963"/>
    </source>
</evidence>
<accession>Q0CMU9</accession>
<dbReference type="GO" id="GO:0004806">
    <property type="term" value="F:triacylglycerol lipase activity"/>
    <property type="evidence" value="ECO:0007669"/>
    <property type="project" value="InterPro"/>
</dbReference>
<dbReference type="GeneID" id="4320990"/>
<dbReference type="RefSeq" id="XP_001214163.1">
    <property type="nucleotide sequence ID" value="XM_001214163.1"/>
</dbReference>
<dbReference type="HOGENOM" id="CLU_412755_0_0_1"/>
<dbReference type="InterPro" id="IPR029058">
    <property type="entry name" value="AB_hydrolase_fold"/>
</dbReference>
<dbReference type="PANTHER" id="PTHR34853">
    <property type="match status" value="1"/>
</dbReference>
<dbReference type="Pfam" id="PF03583">
    <property type="entry name" value="LIP"/>
    <property type="match status" value="1"/>
</dbReference>
<dbReference type="Proteomes" id="UP000007963">
    <property type="component" value="Unassembled WGS sequence"/>
</dbReference>
<dbReference type="VEuPathDB" id="FungiDB:ATEG_04985"/>
<reference evidence="3" key="1">
    <citation type="submission" date="2005-09" db="EMBL/GenBank/DDBJ databases">
        <title>Annotation of the Aspergillus terreus NIH2624 genome.</title>
        <authorList>
            <person name="Birren B.W."/>
            <person name="Lander E.S."/>
            <person name="Galagan J.E."/>
            <person name="Nusbaum C."/>
            <person name="Devon K."/>
            <person name="Henn M."/>
            <person name="Ma L.-J."/>
            <person name="Jaffe D.B."/>
            <person name="Butler J."/>
            <person name="Alvarez P."/>
            <person name="Gnerre S."/>
            <person name="Grabherr M."/>
            <person name="Kleber M."/>
            <person name="Mauceli E.W."/>
            <person name="Brockman W."/>
            <person name="Rounsley S."/>
            <person name="Young S.K."/>
            <person name="LaButti K."/>
            <person name="Pushparaj V."/>
            <person name="DeCaprio D."/>
            <person name="Crawford M."/>
            <person name="Koehrsen M."/>
            <person name="Engels R."/>
            <person name="Montgomery P."/>
            <person name="Pearson M."/>
            <person name="Howarth C."/>
            <person name="Larson L."/>
            <person name="Luoma S."/>
            <person name="White J."/>
            <person name="Alvarado L."/>
            <person name="Kodira C.D."/>
            <person name="Zeng Q."/>
            <person name="Oleary S."/>
            <person name="Yandava C."/>
            <person name="Denning D.W."/>
            <person name="Nierman W.C."/>
            <person name="Milne T."/>
            <person name="Madden K."/>
        </authorList>
    </citation>
    <scope>NUCLEOTIDE SEQUENCE [LARGE SCALE GENOMIC DNA]</scope>
    <source>
        <strain evidence="3">NIH 2624 / FGSC A1156</strain>
    </source>
</reference>
<gene>
    <name evidence="2" type="ORF">ATEG_04985</name>
</gene>
<dbReference type="Gene3D" id="1.10.260.130">
    <property type="match status" value="1"/>
</dbReference>
<evidence type="ECO:0000313" key="2">
    <source>
        <dbReference type="EMBL" id="EAU34054.1"/>
    </source>
</evidence>
<keyword evidence="1" id="KW-0378">Hydrolase</keyword>
<dbReference type="InterPro" id="IPR005152">
    <property type="entry name" value="Lipase_secreted"/>
</dbReference>
<dbReference type="Gene3D" id="3.40.50.1820">
    <property type="entry name" value="alpha/beta hydrolase"/>
    <property type="match status" value="1"/>
</dbReference>
<organism evidence="2 3">
    <name type="scientific">Aspergillus terreus (strain NIH 2624 / FGSC A1156)</name>
    <dbReference type="NCBI Taxonomy" id="341663"/>
    <lineage>
        <taxon>Eukaryota</taxon>
        <taxon>Fungi</taxon>
        <taxon>Dikarya</taxon>
        <taxon>Ascomycota</taxon>
        <taxon>Pezizomycotina</taxon>
        <taxon>Eurotiomycetes</taxon>
        <taxon>Eurotiomycetidae</taxon>
        <taxon>Eurotiales</taxon>
        <taxon>Aspergillaceae</taxon>
        <taxon>Aspergillus</taxon>
        <taxon>Aspergillus subgen. Circumdati</taxon>
    </lineage>
</organism>
<dbReference type="GO" id="GO:0016042">
    <property type="term" value="P:lipid catabolic process"/>
    <property type="evidence" value="ECO:0007669"/>
    <property type="project" value="InterPro"/>
</dbReference>
<sequence length="665" mass="73085">MPGTLRFLDFPAEVRLAIYRYLIPNISIRNFNLIRGRSKHIVLRRDGGRCCPALLRTSRLIYNEVVQEWYGSTQYEVVLDTKYILFCGQLVPPYAPVPSTLRYVHSMKLCISMQGTPQYIHSQSTVEHLLGFQDRIAMLARLLSDRPSCRLQHLCMEIGVNIPLLLSLCKTPTGMLELLSWNLGPLRSHSYGIQSQEFQQSYAELRSIMFAQTTLNASAMRILSLVTIQLSLYVACGLSSAPKEDEAPIPPSKDPFYTPPTGYQHAKPGTILSHREVPYPVAKLGGDDKPSHAYQILYRTTDSFGKATATLTTVLVPENANGTKILSYQFAMDSAATRCAPSYAIRKHLKEDILMDKMTKLQFLMSTEALAKGWIVAIPDFEGPNAAYMANVKAGYAVLDGIRAVLSSTSFTNVSSSAAIAMWGYSGGSLATGLAAELQPLYAPELKISGTALGGTVWRTPTIPNRVNKKASAGLLVAAMHGLANEYPEVASLIREGLVDDAKKREKFMKAGDQCLLEYLVEFAHNDVFSYFKDPQLPNHPLLRRIEAANDMGKHTPTMPLLIYKGVLDADSPLNDTEALVSQYCAEGATVDLREVTTHNHFLLGVDGFLAAIPWLEDRLEGVPVEHECKMSKSPVPLSDSGSLEALLGTVGVDIGDVLGTILNL</sequence>
<dbReference type="SUPFAM" id="SSF53474">
    <property type="entry name" value="alpha/beta-Hydrolases"/>
    <property type="match status" value="1"/>
</dbReference>
<proteinExistence type="predicted"/>
<name>Q0CMU9_ASPTN</name>